<evidence type="ECO:0000256" key="3">
    <source>
        <dbReference type="PIRSR" id="PIRSR000705-3"/>
    </source>
</evidence>
<dbReference type="GO" id="GO:0005739">
    <property type="term" value="C:mitochondrion"/>
    <property type="evidence" value="ECO:0007669"/>
    <property type="project" value="TreeGrafter"/>
</dbReference>
<dbReference type="FunFam" id="3.40.50.300:FF:001571">
    <property type="entry name" value="Deoxynucleoside kinase"/>
    <property type="match status" value="1"/>
</dbReference>
<gene>
    <name evidence="5" type="ORF">EDS130_LOCUS21145</name>
</gene>
<name>A0A814QNR5_ADIRI</name>
<reference evidence="5" key="1">
    <citation type="submission" date="2021-02" db="EMBL/GenBank/DDBJ databases">
        <authorList>
            <person name="Nowell W R."/>
        </authorList>
    </citation>
    <scope>NUCLEOTIDE SEQUENCE</scope>
</reference>
<dbReference type="AlphaFoldDB" id="A0A814QNR5"/>
<keyword evidence="3" id="KW-0547">Nucleotide-binding</keyword>
<dbReference type="InterPro" id="IPR031314">
    <property type="entry name" value="DNK_dom"/>
</dbReference>
<comment type="caution">
    <text evidence="5">The sequence shown here is derived from an EMBL/GenBank/DDBJ whole genome shotgun (WGS) entry which is preliminary data.</text>
</comment>
<dbReference type="PANTHER" id="PTHR10513:SF24">
    <property type="entry name" value="THYMIDINE KINASE 2, MITOCHONDRIAL"/>
    <property type="match status" value="1"/>
</dbReference>
<proteinExistence type="inferred from homology"/>
<evidence type="ECO:0000256" key="2">
    <source>
        <dbReference type="PIRSR" id="PIRSR000705-1"/>
    </source>
</evidence>
<dbReference type="InterPro" id="IPR002624">
    <property type="entry name" value="DCK/DGK"/>
</dbReference>
<dbReference type="Pfam" id="PF01712">
    <property type="entry name" value="dNK"/>
    <property type="match status" value="1"/>
</dbReference>
<dbReference type="OrthoDB" id="567086at2759"/>
<feature type="domain" description="Deoxynucleoside kinase" evidence="4">
    <location>
        <begin position="42"/>
        <end position="230"/>
    </location>
</feature>
<feature type="active site" description="Proton acceptor" evidence="2">
    <location>
        <position position="122"/>
    </location>
</feature>
<sequence length="246" mass="28574">MNLKLILNSKCLRSFSRIYSTFRQIDLHVARMMSSSKKNYTISVEGNIGSGKSTVLSCLSKTSLFDIVAEPIETWTNLKGHNLLAMLYNDPHRWGFTFQANAQMSLAKLHEQPAKAPVKVMERSIYSARYCFVENLYKNKILQPVEYEILKDWFEVLISNDSCHLDLIVYLRTSPETCLERIKTRNRPEEQSITLDYLYQLHECHEQWLSSRTRTVKTPVLVIDADQTRERVYSETNTHLINLASC</sequence>
<comment type="similarity">
    <text evidence="1">Belongs to the DCK/DGK family.</text>
</comment>
<evidence type="ECO:0000313" key="6">
    <source>
        <dbReference type="Proteomes" id="UP000663852"/>
    </source>
</evidence>
<dbReference type="Proteomes" id="UP000663852">
    <property type="component" value="Unassembled WGS sequence"/>
</dbReference>
<dbReference type="GO" id="GO:0005524">
    <property type="term" value="F:ATP binding"/>
    <property type="evidence" value="ECO:0007669"/>
    <property type="project" value="UniProtKB-KW"/>
</dbReference>
<evidence type="ECO:0000256" key="1">
    <source>
        <dbReference type="ARBA" id="ARBA00007420"/>
    </source>
</evidence>
<dbReference type="InterPro" id="IPR027417">
    <property type="entry name" value="P-loop_NTPase"/>
</dbReference>
<dbReference type="CDD" id="cd01673">
    <property type="entry name" value="dNK"/>
    <property type="match status" value="1"/>
</dbReference>
<feature type="binding site" evidence="3">
    <location>
        <begin position="181"/>
        <end position="185"/>
    </location>
    <ligand>
        <name>ATP</name>
        <dbReference type="ChEBI" id="CHEBI:30616"/>
    </ligand>
</feature>
<evidence type="ECO:0000259" key="4">
    <source>
        <dbReference type="Pfam" id="PF01712"/>
    </source>
</evidence>
<dbReference type="SUPFAM" id="SSF52540">
    <property type="entry name" value="P-loop containing nucleoside triphosphate hydrolases"/>
    <property type="match status" value="1"/>
</dbReference>
<dbReference type="Gene3D" id="3.40.50.300">
    <property type="entry name" value="P-loop containing nucleotide triphosphate hydrolases"/>
    <property type="match status" value="1"/>
</dbReference>
<dbReference type="GO" id="GO:0019136">
    <property type="term" value="F:deoxynucleoside kinase activity"/>
    <property type="evidence" value="ECO:0007669"/>
    <property type="project" value="InterPro"/>
</dbReference>
<dbReference type="PIRSF" id="PIRSF000705">
    <property type="entry name" value="DNK"/>
    <property type="match status" value="1"/>
</dbReference>
<feature type="binding site" evidence="3">
    <location>
        <begin position="46"/>
        <end position="54"/>
    </location>
    <ligand>
        <name>ATP</name>
        <dbReference type="ChEBI" id="CHEBI:30616"/>
    </ligand>
</feature>
<accession>A0A814QNR5</accession>
<dbReference type="PANTHER" id="PTHR10513">
    <property type="entry name" value="DEOXYNUCLEOSIDE KINASE"/>
    <property type="match status" value="1"/>
</dbReference>
<dbReference type="InterPro" id="IPR050566">
    <property type="entry name" value="Deoxyribonucleoside_kinase"/>
</dbReference>
<evidence type="ECO:0000313" key="5">
    <source>
        <dbReference type="EMBL" id="CAF1122799.1"/>
    </source>
</evidence>
<keyword evidence="3" id="KW-0067">ATP-binding</keyword>
<organism evidence="5 6">
    <name type="scientific">Adineta ricciae</name>
    <name type="common">Rotifer</name>
    <dbReference type="NCBI Taxonomy" id="249248"/>
    <lineage>
        <taxon>Eukaryota</taxon>
        <taxon>Metazoa</taxon>
        <taxon>Spiralia</taxon>
        <taxon>Gnathifera</taxon>
        <taxon>Rotifera</taxon>
        <taxon>Eurotatoria</taxon>
        <taxon>Bdelloidea</taxon>
        <taxon>Adinetida</taxon>
        <taxon>Adinetidae</taxon>
        <taxon>Adineta</taxon>
    </lineage>
</organism>
<dbReference type="EMBL" id="CAJNOJ010000106">
    <property type="protein sequence ID" value="CAF1122799.1"/>
    <property type="molecule type" value="Genomic_DNA"/>
</dbReference>
<protein>
    <recommendedName>
        <fullName evidence="4">Deoxynucleoside kinase domain-containing protein</fullName>
    </recommendedName>
</protein>